<keyword evidence="1" id="KW-0472">Membrane</keyword>
<feature type="transmembrane region" description="Helical" evidence="1">
    <location>
        <begin position="133"/>
        <end position="152"/>
    </location>
</feature>
<keyword evidence="1" id="KW-0812">Transmembrane</keyword>
<keyword evidence="1" id="KW-1133">Transmembrane helix</keyword>
<gene>
    <name evidence="2" type="ORF">MUG84_11100</name>
</gene>
<feature type="transmembrane region" description="Helical" evidence="1">
    <location>
        <begin position="12"/>
        <end position="31"/>
    </location>
</feature>
<evidence type="ECO:0000313" key="3">
    <source>
        <dbReference type="Proteomes" id="UP001139347"/>
    </source>
</evidence>
<name>A0A9X1WQV6_9BACL</name>
<protein>
    <submittedName>
        <fullName evidence="2">DUF3995 domain-containing protein</fullName>
    </submittedName>
</protein>
<feature type="transmembrane region" description="Helical" evidence="1">
    <location>
        <begin position="85"/>
        <end position="105"/>
    </location>
</feature>
<dbReference type="Proteomes" id="UP001139347">
    <property type="component" value="Unassembled WGS sequence"/>
</dbReference>
<feature type="transmembrane region" description="Helical" evidence="1">
    <location>
        <begin position="51"/>
        <end position="73"/>
    </location>
</feature>
<organism evidence="2 3">
    <name type="scientific">Paenibacillus mangrovi</name>
    <dbReference type="NCBI Taxonomy" id="2931978"/>
    <lineage>
        <taxon>Bacteria</taxon>
        <taxon>Bacillati</taxon>
        <taxon>Bacillota</taxon>
        <taxon>Bacilli</taxon>
        <taxon>Bacillales</taxon>
        <taxon>Paenibacillaceae</taxon>
        <taxon>Paenibacillus</taxon>
    </lineage>
</organism>
<evidence type="ECO:0000313" key="2">
    <source>
        <dbReference type="EMBL" id="MCJ8012280.1"/>
    </source>
</evidence>
<proteinExistence type="predicted"/>
<dbReference type="RefSeq" id="WP_244725089.1">
    <property type="nucleotide sequence ID" value="NZ_JALIRP010000004.1"/>
</dbReference>
<sequence length="168" mass="18883">MKVVKKRNRAAYMACICGVLYALPHFWWGVGVSFGFPGDFAKAPDELLSQIIGYWFMGVAAVFAALFSLSFVYKWGEKLPRKLKLIPAWIGCIGLSIWGFSFFVLKFQFAIGRVVSAPAFVEQDASPMAAWGYVWYALFLGWGISLGLAAFFEAKLRNHSDITIRQVY</sequence>
<reference evidence="2" key="1">
    <citation type="submission" date="2022-04" db="EMBL/GenBank/DDBJ databases">
        <title>Paenibacillus mangrovi sp. nov., a novel endophytic bacterium isolated from bark of Kandelia candel.</title>
        <authorList>
            <person name="Tuo L."/>
        </authorList>
    </citation>
    <scope>NUCLEOTIDE SEQUENCE</scope>
    <source>
        <strain evidence="2">KQZ6P-2</strain>
    </source>
</reference>
<comment type="caution">
    <text evidence="2">The sequence shown here is derived from an EMBL/GenBank/DDBJ whole genome shotgun (WGS) entry which is preliminary data.</text>
</comment>
<dbReference type="AlphaFoldDB" id="A0A9X1WQV6"/>
<evidence type="ECO:0000256" key="1">
    <source>
        <dbReference type="SAM" id="Phobius"/>
    </source>
</evidence>
<keyword evidence="3" id="KW-1185">Reference proteome</keyword>
<accession>A0A9X1WQV6</accession>
<dbReference type="EMBL" id="JALIRP010000004">
    <property type="protein sequence ID" value="MCJ8012280.1"/>
    <property type="molecule type" value="Genomic_DNA"/>
</dbReference>